<evidence type="ECO:0008006" key="3">
    <source>
        <dbReference type="Google" id="ProtNLM"/>
    </source>
</evidence>
<organism evidence="1 2">
    <name type="scientific">Mariniflexile fucanivorans</name>
    <dbReference type="NCBI Taxonomy" id="264023"/>
    <lineage>
        <taxon>Bacteria</taxon>
        <taxon>Pseudomonadati</taxon>
        <taxon>Bacteroidota</taxon>
        <taxon>Flavobacteriia</taxon>
        <taxon>Flavobacteriales</taxon>
        <taxon>Flavobacteriaceae</taxon>
        <taxon>Mariniflexile</taxon>
    </lineage>
</organism>
<name>A0A4R1RB28_9FLAO</name>
<gene>
    <name evidence="1" type="ORF">EV196_11239</name>
</gene>
<reference evidence="1 2" key="1">
    <citation type="submission" date="2019-03" db="EMBL/GenBank/DDBJ databases">
        <title>Genomic Encyclopedia of Type Strains, Phase IV (KMG-IV): sequencing the most valuable type-strain genomes for metagenomic binning, comparative biology and taxonomic classification.</title>
        <authorList>
            <person name="Goeker M."/>
        </authorList>
    </citation>
    <scope>NUCLEOTIDE SEQUENCE [LARGE SCALE GENOMIC DNA]</scope>
    <source>
        <strain evidence="1 2">DSM 18792</strain>
    </source>
</reference>
<keyword evidence="2" id="KW-1185">Reference proteome</keyword>
<dbReference type="RefSeq" id="WP_132219363.1">
    <property type="nucleotide sequence ID" value="NZ_OX156936.1"/>
</dbReference>
<comment type="caution">
    <text evidence="1">The sequence shown here is derived from an EMBL/GenBank/DDBJ whole genome shotgun (WGS) entry which is preliminary data.</text>
</comment>
<dbReference type="OrthoDB" id="5496093at2"/>
<proteinExistence type="predicted"/>
<evidence type="ECO:0000313" key="1">
    <source>
        <dbReference type="EMBL" id="TCL62642.1"/>
    </source>
</evidence>
<dbReference type="PROSITE" id="PS51257">
    <property type="entry name" value="PROKAR_LIPOPROTEIN"/>
    <property type="match status" value="1"/>
</dbReference>
<dbReference type="Proteomes" id="UP000295455">
    <property type="component" value="Unassembled WGS sequence"/>
</dbReference>
<sequence>MKLQNILVLNSILLLFIVGCSNNSPEKNNIAEKSIQQSEKFNAYWYNNEAEITSYKLEQARYGEIHPGKATLIFVTEPFSRQKQVKADNPIKEDYSVLKLNFTKNFITGIYPYSMMTSSFTPVNYPDAHASKTTTSSQEWCGHTYTQINNKNKKYTISVFSYFEDEGDQKFELKEAWLEDEIWSKIRLNPDLLPTGKIRMIPSSFYVRLMHKELKAYQAEITKTKIEDDLIAYKISYKELDRELTINYKNSFPYPIESWEETYISGWGDKAQKLTTKATKLKRIKLDYWTKNKVENSELRKQLELN</sequence>
<evidence type="ECO:0000313" key="2">
    <source>
        <dbReference type="Proteomes" id="UP000295455"/>
    </source>
</evidence>
<dbReference type="AlphaFoldDB" id="A0A4R1RB28"/>
<dbReference type="EMBL" id="SLUP01000012">
    <property type="protein sequence ID" value="TCL62642.1"/>
    <property type="molecule type" value="Genomic_DNA"/>
</dbReference>
<protein>
    <recommendedName>
        <fullName evidence="3">Septum formation inhibitor Maf</fullName>
    </recommendedName>
</protein>
<accession>A0A4R1RB28</accession>